<dbReference type="RefSeq" id="WP_349544308.1">
    <property type="nucleotide sequence ID" value="NZ_JAOALG010000002.1"/>
</dbReference>
<organism evidence="1 2">
    <name type="scientific">Paraburkholderia acidicola</name>
    <dbReference type="NCBI Taxonomy" id="1912599"/>
    <lineage>
        <taxon>Bacteria</taxon>
        <taxon>Pseudomonadati</taxon>
        <taxon>Pseudomonadota</taxon>
        <taxon>Betaproteobacteria</taxon>
        <taxon>Burkholderiales</taxon>
        <taxon>Burkholderiaceae</taxon>
        <taxon>Paraburkholderia</taxon>
    </lineage>
</organism>
<comment type="caution">
    <text evidence="1">The sequence shown here is derived from an EMBL/GenBank/DDBJ whole genome shotgun (WGS) entry which is preliminary data.</text>
</comment>
<reference evidence="1 2" key="1">
    <citation type="journal article" date="2024" name="Chem. Sci.">
        <title>Discovery of a lagriamide polyketide by integrated genome mining, isotopic labeling, and untargeted metabolomics.</title>
        <authorList>
            <person name="Fergusson C.H."/>
            <person name="Saulog J."/>
            <person name="Paulo B.S."/>
            <person name="Wilson D.M."/>
            <person name="Liu D.Y."/>
            <person name="Morehouse N.J."/>
            <person name="Waterworth S."/>
            <person name="Barkei J."/>
            <person name="Gray C.A."/>
            <person name="Kwan J.C."/>
            <person name="Eustaquio A.S."/>
            <person name="Linington R.G."/>
        </authorList>
    </citation>
    <scope>NUCLEOTIDE SEQUENCE [LARGE SCALE GENOMIC DNA]</scope>
    <source>
        <strain evidence="1 2">RL17-338-BIF-B</strain>
    </source>
</reference>
<dbReference type="EMBL" id="JAOALG010000002">
    <property type="protein sequence ID" value="MEQ5842456.1"/>
    <property type="molecule type" value="Genomic_DNA"/>
</dbReference>
<proteinExistence type="predicted"/>
<evidence type="ECO:0000313" key="1">
    <source>
        <dbReference type="EMBL" id="MEQ5842456.1"/>
    </source>
</evidence>
<sequence>MSDTLTHAAGDRTIWAKLVRDRVAFVESIAADSVMPKRMPLALRFMKPSFQEPARWP</sequence>
<protein>
    <submittedName>
        <fullName evidence="1">Uncharacterized protein</fullName>
    </submittedName>
</protein>
<evidence type="ECO:0000313" key="2">
    <source>
        <dbReference type="Proteomes" id="UP001469089"/>
    </source>
</evidence>
<accession>A0ABV1LUI6</accession>
<dbReference type="Proteomes" id="UP001469089">
    <property type="component" value="Unassembled WGS sequence"/>
</dbReference>
<gene>
    <name evidence="1" type="ORF">N0A02_23700</name>
</gene>
<keyword evidence="2" id="KW-1185">Reference proteome</keyword>
<name>A0ABV1LUI6_9BURK</name>